<evidence type="ECO:0000256" key="1">
    <source>
        <dbReference type="SAM" id="SignalP"/>
    </source>
</evidence>
<dbReference type="EMBL" id="CM026429">
    <property type="protein sequence ID" value="KAG0563899.1"/>
    <property type="molecule type" value="Genomic_DNA"/>
</dbReference>
<protein>
    <submittedName>
        <fullName evidence="2">Uncharacterized protein</fullName>
    </submittedName>
</protein>
<feature type="signal peptide" evidence="1">
    <location>
        <begin position="1"/>
        <end position="15"/>
    </location>
</feature>
<proteinExistence type="predicted"/>
<evidence type="ECO:0000313" key="3">
    <source>
        <dbReference type="Proteomes" id="UP000822688"/>
    </source>
</evidence>
<gene>
    <name evidence="2" type="ORF">KC19_8G068100</name>
</gene>
<reference evidence="2" key="1">
    <citation type="submission" date="2020-06" db="EMBL/GenBank/DDBJ databases">
        <title>WGS assembly of Ceratodon purpureus strain R40.</title>
        <authorList>
            <person name="Carey S.B."/>
            <person name="Jenkins J."/>
            <person name="Shu S."/>
            <person name="Lovell J.T."/>
            <person name="Sreedasyam A."/>
            <person name="Maumus F."/>
            <person name="Tiley G.P."/>
            <person name="Fernandez-Pozo N."/>
            <person name="Barry K."/>
            <person name="Chen C."/>
            <person name="Wang M."/>
            <person name="Lipzen A."/>
            <person name="Daum C."/>
            <person name="Saski C.A."/>
            <person name="Payton A.C."/>
            <person name="Mcbreen J.C."/>
            <person name="Conrad R.E."/>
            <person name="Kollar L.M."/>
            <person name="Olsson S."/>
            <person name="Huttunen S."/>
            <person name="Landis J.B."/>
            <person name="Wickett N.J."/>
            <person name="Johnson M.G."/>
            <person name="Rensing S.A."/>
            <person name="Grimwood J."/>
            <person name="Schmutz J."/>
            <person name="Mcdaniel S.F."/>
        </authorList>
    </citation>
    <scope>NUCLEOTIDE SEQUENCE</scope>
    <source>
        <strain evidence="2">R40</strain>
    </source>
</reference>
<keyword evidence="3" id="KW-1185">Reference proteome</keyword>
<feature type="chain" id="PRO_5035735510" evidence="1">
    <location>
        <begin position="16"/>
        <end position="85"/>
    </location>
</feature>
<dbReference type="AlphaFoldDB" id="A0A8T0H0H6"/>
<comment type="caution">
    <text evidence="2">The sequence shown here is derived from an EMBL/GenBank/DDBJ whole genome shotgun (WGS) entry which is preliminary data.</text>
</comment>
<accession>A0A8T0H0H6</accession>
<dbReference type="Proteomes" id="UP000822688">
    <property type="component" value="Chromosome 8"/>
</dbReference>
<evidence type="ECO:0000313" key="2">
    <source>
        <dbReference type="EMBL" id="KAG0563899.1"/>
    </source>
</evidence>
<name>A0A8T0H0H6_CERPU</name>
<keyword evidence="1" id="KW-0732">Signal</keyword>
<organism evidence="2 3">
    <name type="scientific">Ceratodon purpureus</name>
    <name type="common">Fire moss</name>
    <name type="synonym">Dicranum purpureum</name>
    <dbReference type="NCBI Taxonomy" id="3225"/>
    <lineage>
        <taxon>Eukaryota</taxon>
        <taxon>Viridiplantae</taxon>
        <taxon>Streptophyta</taxon>
        <taxon>Embryophyta</taxon>
        <taxon>Bryophyta</taxon>
        <taxon>Bryophytina</taxon>
        <taxon>Bryopsida</taxon>
        <taxon>Dicranidae</taxon>
        <taxon>Pseudoditrichales</taxon>
        <taxon>Ditrichaceae</taxon>
        <taxon>Ceratodon</taxon>
    </lineage>
</organism>
<sequence>MLLLILACQVDDVLPFKPQSELTSSTHSTYPFSTPTQLTKTIISINTDLTSIHFFSNNPAASRKSCNNLKQPIHRHPTEQIHLKP</sequence>